<reference evidence="1" key="2">
    <citation type="submission" date="2015-06" db="UniProtKB">
        <authorList>
            <consortium name="EnsemblMetazoa"/>
        </authorList>
    </citation>
    <scope>IDENTIFICATION</scope>
</reference>
<protein>
    <recommendedName>
        <fullName evidence="3">WD repeat-containing protein 55 homolog</fullName>
    </recommendedName>
</protein>
<dbReference type="GO" id="GO:0019005">
    <property type="term" value="C:SCF ubiquitin ligase complex"/>
    <property type="evidence" value="ECO:0007669"/>
    <property type="project" value="TreeGrafter"/>
</dbReference>
<dbReference type="Proteomes" id="UP000015102">
    <property type="component" value="Unassembled WGS sequence"/>
</dbReference>
<dbReference type="InterPro" id="IPR052301">
    <property type="entry name" value="SCF_F-box/WD-repeat"/>
</dbReference>
<dbReference type="EnsemblMetazoa" id="MESCA008472-RA">
    <property type="protein sequence ID" value="MESCA008472-PA"/>
    <property type="gene ID" value="MESCA008472"/>
</dbReference>
<sequence>MFTGHHHVAIVSVQTGQYYASGSDQRFKIWKKEVEFDELVSLDLQYNFWNYFMCAKISRGKVFGGLYADVQQRRALREIDIETGNVDILHCNSSLKIKDDNILYTGHFDTTTRVFDRRTDTDEIIFIDPFDSSAYCIDHDGKYALLCGTKHHSRVNLYDIRVPNRVAQIYYPVRQKRKESSPVYSLCCDSRFLFIATDINLRVFDFKADWAKVKDYSNIISKW</sequence>
<evidence type="ECO:0008006" key="3">
    <source>
        <dbReference type="Google" id="ProtNLM"/>
    </source>
</evidence>
<proteinExistence type="predicted"/>
<name>T1GXC6_MEGSC</name>
<accession>T1GXC6</accession>
<dbReference type="STRING" id="36166.T1GXC6"/>
<dbReference type="Gene3D" id="2.130.10.10">
    <property type="entry name" value="YVTN repeat-like/Quinoprotein amine dehydrogenase"/>
    <property type="match status" value="1"/>
</dbReference>
<dbReference type="EMBL" id="CAQQ02373382">
    <property type="status" value="NOT_ANNOTATED_CDS"/>
    <property type="molecule type" value="Genomic_DNA"/>
</dbReference>
<dbReference type="PANTHER" id="PTHR14381">
    <property type="entry name" value="DACTYLIN"/>
    <property type="match status" value="1"/>
</dbReference>
<evidence type="ECO:0000313" key="2">
    <source>
        <dbReference type="Proteomes" id="UP000015102"/>
    </source>
</evidence>
<evidence type="ECO:0000313" key="1">
    <source>
        <dbReference type="EnsemblMetazoa" id="MESCA008472-PA"/>
    </source>
</evidence>
<dbReference type="HOGENOM" id="CLU_1205871_0_0_1"/>
<dbReference type="InterPro" id="IPR036322">
    <property type="entry name" value="WD40_repeat_dom_sf"/>
</dbReference>
<dbReference type="PANTHER" id="PTHR14381:SF1">
    <property type="entry name" value="F-BOX_WD REPEAT-CONTAINING PROTEIN 4"/>
    <property type="match status" value="1"/>
</dbReference>
<organism evidence="1 2">
    <name type="scientific">Megaselia scalaris</name>
    <name type="common">Humpbacked fly</name>
    <name type="synonym">Phora scalaris</name>
    <dbReference type="NCBI Taxonomy" id="36166"/>
    <lineage>
        <taxon>Eukaryota</taxon>
        <taxon>Metazoa</taxon>
        <taxon>Ecdysozoa</taxon>
        <taxon>Arthropoda</taxon>
        <taxon>Hexapoda</taxon>
        <taxon>Insecta</taxon>
        <taxon>Pterygota</taxon>
        <taxon>Neoptera</taxon>
        <taxon>Endopterygota</taxon>
        <taxon>Diptera</taxon>
        <taxon>Brachycera</taxon>
        <taxon>Muscomorpha</taxon>
        <taxon>Platypezoidea</taxon>
        <taxon>Phoridae</taxon>
        <taxon>Megaseliini</taxon>
        <taxon>Megaselia</taxon>
    </lineage>
</organism>
<dbReference type="OMA" id="ATERDYS"/>
<dbReference type="SUPFAM" id="SSF50978">
    <property type="entry name" value="WD40 repeat-like"/>
    <property type="match status" value="1"/>
</dbReference>
<dbReference type="InterPro" id="IPR015943">
    <property type="entry name" value="WD40/YVTN_repeat-like_dom_sf"/>
</dbReference>
<keyword evidence="2" id="KW-1185">Reference proteome</keyword>
<reference evidence="2" key="1">
    <citation type="submission" date="2013-02" db="EMBL/GenBank/DDBJ databases">
        <authorList>
            <person name="Hughes D."/>
        </authorList>
    </citation>
    <scope>NUCLEOTIDE SEQUENCE</scope>
    <source>
        <strain>Durham</strain>
        <strain evidence="2">NC isolate 2 -- Noor lab</strain>
    </source>
</reference>
<dbReference type="AlphaFoldDB" id="T1GXC6"/>
<dbReference type="GO" id="GO:0031146">
    <property type="term" value="P:SCF-dependent proteasomal ubiquitin-dependent protein catabolic process"/>
    <property type="evidence" value="ECO:0007669"/>
    <property type="project" value="TreeGrafter"/>
</dbReference>